<keyword evidence="1" id="KW-0732">Signal</keyword>
<dbReference type="RefSeq" id="WP_012157119.1">
    <property type="nucleotide sequence ID" value="NC_009901.1"/>
</dbReference>
<dbReference type="OrthoDB" id="7062774at2"/>
<feature type="domain" description="DUF4124" evidence="2">
    <location>
        <begin position="7"/>
        <end position="56"/>
    </location>
</feature>
<evidence type="ECO:0000313" key="3">
    <source>
        <dbReference type="EMBL" id="ABV89238.1"/>
    </source>
</evidence>
<dbReference type="EMBL" id="CP000851">
    <property type="protein sequence ID" value="ABV89238.1"/>
    <property type="molecule type" value="Genomic_DNA"/>
</dbReference>
<accession>A8H9K1</accession>
<evidence type="ECO:0000259" key="2">
    <source>
        <dbReference type="Pfam" id="PF13511"/>
    </source>
</evidence>
<feature type="signal peptide" evidence="1">
    <location>
        <begin position="1"/>
        <end position="18"/>
    </location>
</feature>
<reference evidence="3 4" key="1">
    <citation type="submission" date="2007-10" db="EMBL/GenBank/DDBJ databases">
        <title>Complete sequence of Shewanella pealeana ATCC 700345.</title>
        <authorList>
            <consortium name="US DOE Joint Genome Institute"/>
            <person name="Copeland A."/>
            <person name="Lucas S."/>
            <person name="Lapidus A."/>
            <person name="Barry K."/>
            <person name="Glavina del Rio T."/>
            <person name="Dalin E."/>
            <person name="Tice H."/>
            <person name="Pitluck S."/>
            <person name="Chertkov O."/>
            <person name="Brettin T."/>
            <person name="Bruce D."/>
            <person name="Detter J.C."/>
            <person name="Han C."/>
            <person name="Schmutz J."/>
            <person name="Larimer F."/>
            <person name="Land M."/>
            <person name="Hauser L."/>
            <person name="Kyrpides N."/>
            <person name="Kim E."/>
            <person name="Zhao J.-S.Z."/>
            <person name="Manno D."/>
            <person name="Hawari J."/>
            <person name="Richardson P."/>
        </authorList>
    </citation>
    <scope>NUCLEOTIDE SEQUENCE [LARGE SCALE GENOMIC DNA]</scope>
    <source>
        <strain evidence="4">ATCC 700345 / ANG-SQ1</strain>
    </source>
</reference>
<dbReference type="Pfam" id="PF13511">
    <property type="entry name" value="DUF4124"/>
    <property type="match status" value="1"/>
</dbReference>
<dbReference type="Proteomes" id="UP000002608">
    <property type="component" value="Chromosome"/>
</dbReference>
<proteinExistence type="predicted"/>
<evidence type="ECO:0000256" key="1">
    <source>
        <dbReference type="SAM" id="SignalP"/>
    </source>
</evidence>
<dbReference type="eggNOG" id="ENOG5032YZ5">
    <property type="taxonomic scope" value="Bacteria"/>
</dbReference>
<protein>
    <recommendedName>
        <fullName evidence="2">DUF4124 domain-containing protein</fullName>
    </recommendedName>
</protein>
<dbReference type="KEGG" id="spl:Spea_3928"/>
<dbReference type="AlphaFoldDB" id="A8H9K1"/>
<organism evidence="3 4">
    <name type="scientific">Shewanella pealeana (strain ATCC 700345 / ANG-SQ1)</name>
    <dbReference type="NCBI Taxonomy" id="398579"/>
    <lineage>
        <taxon>Bacteria</taxon>
        <taxon>Pseudomonadati</taxon>
        <taxon>Pseudomonadota</taxon>
        <taxon>Gammaproteobacteria</taxon>
        <taxon>Alteromonadales</taxon>
        <taxon>Shewanellaceae</taxon>
        <taxon>Shewanella</taxon>
    </lineage>
</organism>
<name>A8H9K1_SHEPA</name>
<dbReference type="STRING" id="398579.Spea_3928"/>
<gene>
    <name evidence="3" type="ordered locus">Spea_3928</name>
</gene>
<keyword evidence="4" id="KW-1185">Reference proteome</keyword>
<sequence length="181" mass="19920">MRAGLVLLLLLVATLAHATVYKWVDENGKVHFSDKPVKNAEVVELNENTQNSIKLPDPIVLPSLNTPADSDKASYKLNIASPSEEETIRSNEGKITLIANSDPQLSSAHEFVLYMDGQQLGSAQKSGQFKLSDIDRGEHSFVIKVLSKNGKQLAATPPRKVFLHRTSLNQPKAIRPQPRSN</sequence>
<evidence type="ECO:0000313" key="4">
    <source>
        <dbReference type="Proteomes" id="UP000002608"/>
    </source>
</evidence>
<feature type="chain" id="PRO_5002722583" description="DUF4124 domain-containing protein" evidence="1">
    <location>
        <begin position="19"/>
        <end position="181"/>
    </location>
</feature>
<dbReference type="HOGENOM" id="CLU_110739_1_1_6"/>
<dbReference type="InterPro" id="IPR025392">
    <property type="entry name" value="DUF4124"/>
</dbReference>